<proteinExistence type="predicted"/>
<protein>
    <submittedName>
        <fullName evidence="3">FAS1 domain-containing protein</fullName>
    </submittedName>
</protein>
<sequence>MHLQSLFPFLAATVAAVSITDVLSANSNELSTLTSLLGTVPQLTNALATSTNITVIAPSNAAFQAAMAAMPNLATEVKNTTFLTSLLEYHVIQGLVPSSMISTTPIFASTALKIQSATGTSSQMVEVVKSGVDVLVVSGFKQVSRVTKADLFFDGGVLHIVDTVLTEPESNSVTALDTGLTSLAGALVKTNMLAGVDTLKDATIFAPSNAAFVQVGNVVEAAGNDLLSTVLDYHIVTGGAVKSTDLMRMTANGASTMLKTLQGGTLTVRQENGALYINNAKIIVADILTSNGVVHVINNVMNPLATTLLPDTARATPVADFAGASPVVNAPFTSGIQPTTTIVPVTIAQVAAGHAAMPTVALVGAVGAAAAVFANM</sequence>
<dbReference type="InterPro" id="IPR000782">
    <property type="entry name" value="FAS1_domain"/>
</dbReference>
<dbReference type="EMBL" id="JAGPXC010000006">
    <property type="protein sequence ID" value="KAH6651800.1"/>
    <property type="molecule type" value="Genomic_DNA"/>
</dbReference>
<dbReference type="SUPFAM" id="SSF82153">
    <property type="entry name" value="FAS1 domain"/>
    <property type="match status" value="2"/>
</dbReference>
<dbReference type="Gene3D" id="2.30.180.10">
    <property type="entry name" value="FAS1 domain"/>
    <property type="match status" value="2"/>
</dbReference>
<gene>
    <name evidence="3" type="ORF">BKA67DRAFT_571949</name>
</gene>
<dbReference type="GO" id="GO:0000329">
    <property type="term" value="C:fungal-type vacuole membrane"/>
    <property type="evidence" value="ECO:0007669"/>
    <property type="project" value="TreeGrafter"/>
</dbReference>
<feature type="signal peptide" evidence="1">
    <location>
        <begin position="1"/>
        <end position="16"/>
    </location>
</feature>
<reference evidence="3" key="1">
    <citation type="journal article" date="2021" name="Nat. Commun.">
        <title>Genetic determinants of endophytism in the Arabidopsis root mycobiome.</title>
        <authorList>
            <person name="Mesny F."/>
            <person name="Miyauchi S."/>
            <person name="Thiergart T."/>
            <person name="Pickel B."/>
            <person name="Atanasova L."/>
            <person name="Karlsson M."/>
            <person name="Huettel B."/>
            <person name="Barry K.W."/>
            <person name="Haridas S."/>
            <person name="Chen C."/>
            <person name="Bauer D."/>
            <person name="Andreopoulos W."/>
            <person name="Pangilinan J."/>
            <person name="LaButti K."/>
            <person name="Riley R."/>
            <person name="Lipzen A."/>
            <person name="Clum A."/>
            <person name="Drula E."/>
            <person name="Henrissat B."/>
            <person name="Kohler A."/>
            <person name="Grigoriev I.V."/>
            <person name="Martin F.M."/>
            <person name="Hacquard S."/>
        </authorList>
    </citation>
    <scope>NUCLEOTIDE SEQUENCE</scope>
    <source>
        <strain evidence="3">MPI-SDFR-AT-0073</strain>
    </source>
</reference>
<dbReference type="PANTHER" id="PTHR10900:SF77">
    <property type="entry name" value="FI19380P1"/>
    <property type="match status" value="1"/>
</dbReference>
<accession>A0A9P8UGP3</accession>
<organism evidence="3 4">
    <name type="scientific">Truncatella angustata</name>
    <dbReference type="NCBI Taxonomy" id="152316"/>
    <lineage>
        <taxon>Eukaryota</taxon>
        <taxon>Fungi</taxon>
        <taxon>Dikarya</taxon>
        <taxon>Ascomycota</taxon>
        <taxon>Pezizomycotina</taxon>
        <taxon>Sordariomycetes</taxon>
        <taxon>Xylariomycetidae</taxon>
        <taxon>Amphisphaeriales</taxon>
        <taxon>Sporocadaceae</taxon>
        <taxon>Truncatella</taxon>
    </lineage>
</organism>
<dbReference type="SMART" id="SM00554">
    <property type="entry name" value="FAS1"/>
    <property type="match status" value="2"/>
</dbReference>
<dbReference type="AlphaFoldDB" id="A0A9P8UGP3"/>
<dbReference type="GeneID" id="70132152"/>
<name>A0A9P8UGP3_9PEZI</name>
<keyword evidence="4" id="KW-1185">Reference proteome</keyword>
<dbReference type="PANTHER" id="PTHR10900">
    <property type="entry name" value="PERIOSTIN-RELATED"/>
    <property type="match status" value="1"/>
</dbReference>
<dbReference type="OrthoDB" id="286301at2759"/>
<feature type="domain" description="FAS1" evidence="2">
    <location>
        <begin position="16"/>
        <end position="165"/>
    </location>
</feature>
<dbReference type="RefSeq" id="XP_045956078.1">
    <property type="nucleotide sequence ID" value="XM_046103260.1"/>
</dbReference>
<dbReference type="InterPro" id="IPR036378">
    <property type="entry name" value="FAS1_dom_sf"/>
</dbReference>
<dbReference type="InterPro" id="IPR050904">
    <property type="entry name" value="Adhesion/Biosynth-related"/>
</dbReference>
<dbReference type="GO" id="GO:0016236">
    <property type="term" value="P:macroautophagy"/>
    <property type="evidence" value="ECO:0007669"/>
    <property type="project" value="TreeGrafter"/>
</dbReference>
<comment type="caution">
    <text evidence="3">The sequence shown here is derived from an EMBL/GenBank/DDBJ whole genome shotgun (WGS) entry which is preliminary data.</text>
</comment>
<evidence type="ECO:0000256" key="1">
    <source>
        <dbReference type="SAM" id="SignalP"/>
    </source>
</evidence>
<dbReference type="Proteomes" id="UP000758603">
    <property type="component" value="Unassembled WGS sequence"/>
</dbReference>
<dbReference type="PROSITE" id="PS50213">
    <property type="entry name" value="FAS1"/>
    <property type="match status" value="2"/>
</dbReference>
<feature type="chain" id="PRO_5040221508" evidence="1">
    <location>
        <begin position="17"/>
        <end position="376"/>
    </location>
</feature>
<evidence type="ECO:0000259" key="2">
    <source>
        <dbReference type="PROSITE" id="PS50213"/>
    </source>
</evidence>
<keyword evidence="1" id="KW-0732">Signal</keyword>
<evidence type="ECO:0000313" key="3">
    <source>
        <dbReference type="EMBL" id="KAH6651800.1"/>
    </source>
</evidence>
<feature type="domain" description="FAS1" evidence="2">
    <location>
        <begin position="167"/>
        <end position="301"/>
    </location>
</feature>
<evidence type="ECO:0000313" key="4">
    <source>
        <dbReference type="Proteomes" id="UP000758603"/>
    </source>
</evidence>
<dbReference type="Pfam" id="PF02469">
    <property type="entry name" value="Fasciclin"/>
    <property type="match status" value="2"/>
</dbReference>